<dbReference type="GO" id="GO:0004519">
    <property type="term" value="F:endonuclease activity"/>
    <property type="evidence" value="ECO:0007669"/>
    <property type="project" value="UniProtKB-KW"/>
</dbReference>
<dbReference type="CDD" id="cd17497">
    <property type="entry name" value="RMtype1_S_TteMORF1547P-TRD2-CR2_like"/>
    <property type="match status" value="1"/>
</dbReference>
<evidence type="ECO:0000256" key="2">
    <source>
        <dbReference type="ARBA" id="ARBA00022747"/>
    </source>
</evidence>
<dbReference type="PANTHER" id="PTHR43140">
    <property type="entry name" value="TYPE-1 RESTRICTION ENZYME ECOKI SPECIFICITY PROTEIN"/>
    <property type="match status" value="1"/>
</dbReference>
<comment type="subunit">
    <text evidence="4">The methyltransferase is composed of M and S polypeptides.</text>
</comment>
<feature type="domain" description="Type I restriction modification DNA specificity" evidence="6">
    <location>
        <begin position="14"/>
        <end position="169"/>
    </location>
</feature>
<keyword evidence="7" id="KW-0255">Endonuclease</keyword>
<keyword evidence="2" id="KW-0680">Restriction system</keyword>
<keyword evidence="3" id="KW-0238">DNA-binding</keyword>
<evidence type="ECO:0000256" key="4">
    <source>
        <dbReference type="ARBA" id="ARBA00038652"/>
    </source>
</evidence>
<feature type="domain" description="Type I restriction modification DNA specificity" evidence="6">
    <location>
        <begin position="302"/>
        <end position="460"/>
    </location>
</feature>
<dbReference type="AlphaFoldDB" id="A0AA97BE80"/>
<gene>
    <name evidence="7" type="ORF">HNI00_20520</name>
</gene>
<dbReference type="InterPro" id="IPR000055">
    <property type="entry name" value="Restrct_endonuc_typeI_TRD"/>
</dbReference>
<dbReference type="REBASE" id="767780">
    <property type="entry name" value="S.TorNK122ORF20535P"/>
</dbReference>
<feature type="region of interest" description="Disordered" evidence="5">
    <location>
        <begin position="248"/>
        <end position="269"/>
    </location>
</feature>
<evidence type="ECO:0000313" key="7">
    <source>
        <dbReference type="EMBL" id="WOB45251.1"/>
    </source>
</evidence>
<dbReference type="EMBL" id="CP053540">
    <property type="protein sequence ID" value="WOB45251.1"/>
    <property type="molecule type" value="Genomic_DNA"/>
</dbReference>
<dbReference type="GO" id="GO:0009307">
    <property type="term" value="P:DNA restriction-modification system"/>
    <property type="evidence" value="ECO:0007669"/>
    <property type="project" value="UniProtKB-KW"/>
</dbReference>
<dbReference type="InterPro" id="IPR044946">
    <property type="entry name" value="Restrct_endonuc_typeI_TRD_sf"/>
</dbReference>
<evidence type="ECO:0000256" key="5">
    <source>
        <dbReference type="SAM" id="MobiDB-lite"/>
    </source>
</evidence>
<dbReference type="GO" id="GO:0003677">
    <property type="term" value="F:DNA binding"/>
    <property type="evidence" value="ECO:0007669"/>
    <property type="project" value="UniProtKB-KW"/>
</dbReference>
<name>A0AA97BE80_9CYAN</name>
<dbReference type="InterPro" id="IPR051212">
    <property type="entry name" value="Type-I_RE_S_subunit"/>
</dbReference>
<evidence type="ECO:0000256" key="1">
    <source>
        <dbReference type="ARBA" id="ARBA00010923"/>
    </source>
</evidence>
<sequence>MKSGAEKEEAVPCGWTKCKLPEFCYLEMGQSPPSDTYNSDGIGLPFYQGKSEFGDLYPNPEKYCSAPNKIAKKGDILLSIRAPVGPTNLSPHEACIGRGLAAIRPPDSVQSKFLLFLFRSLEKRIEGEGTGTTFKAITKDFLVNLELKIPPLAEQYRIVEKIEELFSDLDDGIASLKRAQQQLKVYRQAVLKWAFEGKLTAQWREEQQRQGKLESAETLLAQIKAERERRYQAELAQWQADVAAWEANGKAGKKPRKPGKPKELLPLTPEETQELPELPQQWLLARLGYLTLGVEYGTSAKSDKEGKIPVLRMGNIQNCRFDWNDLVFTSDEEEIAKYRLQKGDVLFNRTNSPELVGKTAVYQGERPAIFAGYLIRINHLSNLIDSKYINYFLNSIFARNHGNKVKTDGVNQSNINGQKLMDYPLPYTGINEQLQIVEEIESRLSICDSLEATITENLERAEALRQSILKRAFEGKLVPQDPNDEPASVLLERIRASKSPPGRG</sequence>
<dbReference type="RefSeq" id="WP_316789019.1">
    <property type="nucleotide sequence ID" value="NZ_CP053540.1"/>
</dbReference>
<dbReference type="PANTHER" id="PTHR43140:SF1">
    <property type="entry name" value="TYPE I RESTRICTION ENZYME ECOKI SPECIFICITY SUBUNIT"/>
    <property type="match status" value="1"/>
</dbReference>
<dbReference type="SUPFAM" id="SSF116734">
    <property type="entry name" value="DNA methylase specificity domain"/>
    <property type="match status" value="2"/>
</dbReference>
<dbReference type="Gene3D" id="3.90.220.20">
    <property type="entry name" value="DNA methylase specificity domains"/>
    <property type="match status" value="2"/>
</dbReference>
<keyword evidence="7" id="KW-0378">Hydrolase</keyword>
<evidence type="ECO:0000256" key="3">
    <source>
        <dbReference type="ARBA" id="ARBA00023125"/>
    </source>
</evidence>
<comment type="similarity">
    <text evidence="1">Belongs to the type-I restriction system S methylase family.</text>
</comment>
<dbReference type="CDD" id="cd17524">
    <property type="entry name" value="RMtype1_S_EcoUTORF5051P-TRD2-CR2_like"/>
    <property type="match status" value="1"/>
</dbReference>
<evidence type="ECO:0000259" key="6">
    <source>
        <dbReference type="Pfam" id="PF01420"/>
    </source>
</evidence>
<feature type="region of interest" description="Disordered" evidence="5">
    <location>
        <begin position="479"/>
        <end position="504"/>
    </location>
</feature>
<reference evidence="7" key="1">
    <citation type="submission" date="2020-05" db="EMBL/GenBank/DDBJ databases">
        <authorList>
            <person name="Zhu T."/>
            <person name="Keshari N."/>
            <person name="Lu X."/>
        </authorList>
    </citation>
    <scope>NUCLEOTIDE SEQUENCE</scope>
    <source>
        <strain evidence="7">NK1-22</strain>
    </source>
</reference>
<keyword evidence="7" id="KW-0540">Nuclease</keyword>
<dbReference type="Pfam" id="PF01420">
    <property type="entry name" value="Methylase_S"/>
    <property type="match status" value="2"/>
</dbReference>
<accession>A0AA97BE80</accession>
<dbReference type="KEGG" id="tog:HNI00_20520"/>
<proteinExistence type="inferred from homology"/>
<organism evidence="7">
    <name type="scientific">Thermoleptolyngbya oregonensis NK1-22</name>
    <dbReference type="NCBI Taxonomy" id="2547457"/>
    <lineage>
        <taxon>Bacteria</taxon>
        <taxon>Bacillati</taxon>
        <taxon>Cyanobacteriota</taxon>
        <taxon>Cyanophyceae</taxon>
        <taxon>Oculatellales</taxon>
        <taxon>Oculatellaceae</taxon>
        <taxon>Thermoleptolyngbya</taxon>
    </lineage>
</organism>
<protein>
    <submittedName>
        <fullName evidence="7">Restriction endonuclease</fullName>
    </submittedName>
</protein>